<dbReference type="Proteomes" id="UP001285441">
    <property type="component" value="Unassembled WGS sequence"/>
</dbReference>
<dbReference type="EMBL" id="JAULSW010000001">
    <property type="protein sequence ID" value="KAK3394233.1"/>
    <property type="molecule type" value="Genomic_DNA"/>
</dbReference>
<dbReference type="PANTHER" id="PTHR45760">
    <property type="entry name" value="FI19922P1-RELATED"/>
    <property type="match status" value="1"/>
</dbReference>
<comment type="subcellular location">
    <subcellularLocation>
        <location evidence="1">Mitochondrion inner membrane</location>
        <topology evidence="1">Multi-pass membrane protein</topology>
    </subcellularLocation>
</comment>
<feature type="compositionally biased region" description="Polar residues" evidence="12">
    <location>
        <begin position="1"/>
        <end position="14"/>
    </location>
</feature>
<dbReference type="PROSITE" id="PS50920">
    <property type="entry name" value="SOLCAR"/>
    <property type="match status" value="3"/>
</dbReference>
<accession>A0AAE0P6D5</accession>
<comment type="similarity">
    <text evidence="2 11">Belongs to the mitochondrial carrier (TC 2.A.29) family.</text>
</comment>
<evidence type="ECO:0000313" key="13">
    <source>
        <dbReference type="EMBL" id="KAK3394233.1"/>
    </source>
</evidence>
<dbReference type="InterPro" id="IPR018108">
    <property type="entry name" value="MCP_transmembrane"/>
</dbReference>
<evidence type="ECO:0000256" key="11">
    <source>
        <dbReference type="RuleBase" id="RU000488"/>
    </source>
</evidence>
<keyword evidence="5" id="KW-0677">Repeat</keyword>
<keyword evidence="4 10" id="KW-0812">Transmembrane</keyword>
<comment type="caution">
    <text evidence="13">The sequence shown here is derived from an EMBL/GenBank/DDBJ whole genome shotgun (WGS) entry which is preliminary data.</text>
</comment>
<feature type="region of interest" description="Disordered" evidence="12">
    <location>
        <begin position="319"/>
        <end position="343"/>
    </location>
</feature>
<feature type="repeat" description="Solcar" evidence="10">
    <location>
        <begin position="217"/>
        <end position="306"/>
    </location>
</feature>
<sequence length="462" mass="50498">MASFGRNSAQSLDGQNHDRLNREHHDSAPALPLQSTIDDASIDPVDITAVQKMLSATSGSLLTGLLVTPLDVVRVRWQSQGISQPAAPLPADFQRLAASTPSAFRPSNLGVTACCREVFFMNNNSEVCLAGPRIGGGIGTNLMNSGGAECAVEQTQQRTFNSTLDGLRKIARHEGFTTLWRGLSPTLIMAVPANIIYYTGYDWLRYNKGSPVQRKVRDEYAPLVAGALARVLAGTAVGPIELFRTRMQASSASSTGSHLANTFHDIKHMVRAHGYSSLWRGLTLTLWRDVPFSGMYWWGYELIRGKLTDARERSRGRALDVLDGSGSHGRSRARRRSQSRENHTDTFTDSFIAGAASGAFASIATMPFDVGKTRTQVFQETAATNAMTAAEKAAIIPEERNMARLLWHIFSTEGMSGLFRGWIPRTLKVAPACAIMISSYEVGKRAFRGVNERALLRGDHKP</sequence>
<reference evidence="13" key="1">
    <citation type="journal article" date="2023" name="Mol. Phylogenet. Evol.">
        <title>Genome-scale phylogeny and comparative genomics of the fungal order Sordariales.</title>
        <authorList>
            <person name="Hensen N."/>
            <person name="Bonometti L."/>
            <person name="Westerberg I."/>
            <person name="Brannstrom I.O."/>
            <person name="Guillou S."/>
            <person name="Cros-Aarteil S."/>
            <person name="Calhoun S."/>
            <person name="Haridas S."/>
            <person name="Kuo A."/>
            <person name="Mondo S."/>
            <person name="Pangilinan J."/>
            <person name="Riley R."/>
            <person name="LaButti K."/>
            <person name="Andreopoulos B."/>
            <person name="Lipzen A."/>
            <person name="Chen C."/>
            <person name="Yan M."/>
            <person name="Daum C."/>
            <person name="Ng V."/>
            <person name="Clum A."/>
            <person name="Steindorff A."/>
            <person name="Ohm R.A."/>
            <person name="Martin F."/>
            <person name="Silar P."/>
            <person name="Natvig D.O."/>
            <person name="Lalanne C."/>
            <person name="Gautier V."/>
            <person name="Ament-Velasquez S.L."/>
            <person name="Kruys A."/>
            <person name="Hutchinson M.I."/>
            <person name="Powell A.J."/>
            <person name="Barry K."/>
            <person name="Miller A.N."/>
            <person name="Grigoriev I.V."/>
            <person name="Debuchy R."/>
            <person name="Gladieux P."/>
            <person name="Hiltunen Thoren M."/>
            <person name="Johannesson H."/>
        </authorList>
    </citation>
    <scope>NUCLEOTIDE SEQUENCE</scope>
    <source>
        <strain evidence="13">CBS 232.78</strain>
    </source>
</reference>
<reference evidence="13" key="2">
    <citation type="submission" date="2023-06" db="EMBL/GenBank/DDBJ databases">
        <authorList>
            <consortium name="Lawrence Berkeley National Laboratory"/>
            <person name="Haridas S."/>
            <person name="Hensen N."/>
            <person name="Bonometti L."/>
            <person name="Westerberg I."/>
            <person name="Brannstrom I.O."/>
            <person name="Guillou S."/>
            <person name="Cros-Aarteil S."/>
            <person name="Calhoun S."/>
            <person name="Kuo A."/>
            <person name="Mondo S."/>
            <person name="Pangilinan J."/>
            <person name="Riley R."/>
            <person name="LaButti K."/>
            <person name="Andreopoulos B."/>
            <person name="Lipzen A."/>
            <person name="Chen C."/>
            <person name="Yanf M."/>
            <person name="Daum C."/>
            <person name="Ng V."/>
            <person name="Clum A."/>
            <person name="Steindorff A."/>
            <person name="Ohm R."/>
            <person name="Martin F."/>
            <person name="Silar P."/>
            <person name="Natvig D."/>
            <person name="Lalanne C."/>
            <person name="Gautier V."/>
            <person name="Ament-velasquez S.L."/>
            <person name="Kruys A."/>
            <person name="Hutchinson M.I."/>
            <person name="Powell A.J."/>
            <person name="Barry K."/>
            <person name="Miller A.N."/>
            <person name="Grigoriev I.V."/>
            <person name="Debuchy R."/>
            <person name="Gladieux P."/>
            <person name="Thoren M.H."/>
            <person name="Johannesson H."/>
        </authorList>
    </citation>
    <scope>NUCLEOTIDE SEQUENCE</scope>
    <source>
        <strain evidence="13">CBS 232.78</strain>
    </source>
</reference>
<dbReference type="GO" id="GO:1990542">
    <property type="term" value="P:mitochondrial transmembrane transport"/>
    <property type="evidence" value="ECO:0007669"/>
    <property type="project" value="InterPro"/>
</dbReference>
<dbReference type="Gene3D" id="1.50.40.10">
    <property type="entry name" value="Mitochondrial carrier domain"/>
    <property type="match status" value="1"/>
</dbReference>
<feature type="repeat" description="Solcar" evidence="10">
    <location>
        <begin position="345"/>
        <end position="446"/>
    </location>
</feature>
<evidence type="ECO:0000256" key="5">
    <source>
        <dbReference type="ARBA" id="ARBA00022737"/>
    </source>
</evidence>
<name>A0AAE0P6D5_9PEZI</name>
<evidence type="ECO:0000256" key="8">
    <source>
        <dbReference type="ARBA" id="ARBA00023128"/>
    </source>
</evidence>
<keyword evidence="8" id="KW-0496">Mitochondrion</keyword>
<organism evidence="13 14">
    <name type="scientific">Podospora didyma</name>
    <dbReference type="NCBI Taxonomy" id="330526"/>
    <lineage>
        <taxon>Eukaryota</taxon>
        <taxon>Fungi</taxon>
        <taxon>Dikarya</taxon>
        <taxon>Ascomycota</taxon>
        <taxon>Pezizomycotina</taxon>
        <taxon>Sordariomycetes</taxon>
        <taxon>Sordariomycetidae</taxon>
        <taxon>Sordariales</taxon>
        <taxon>Podosporaceae</taxon>
        <taxon>Podospora</taxon>
    </lineage>
</organism>
<evidence type="ECO:0000256" key="10">
    <source>
        <dbReference type="PROSITE-ProRule" id="PRU00282"/>
    </source>
</evidence>
<keyword evidence="6" id="KW-0999">Mitochondrion inner membrane</keyword>
<evidence type="ECO:0000256" key="7">
    <source>
        <dbReference type="ARBA" id="ARBA00022989"/>
    </source>
</evidence>
<evidence type="ECO:0000256" key="2">
    <source>
        <dbReference type="ARBA" id="ARBA00006375"/>
    </source>
</evidence>
<evidence type="ECO:0000256" key="12">
    <source>
        <dbReference type="SAM" id="MobiDB-lite"/>
    </source>
</evidence>
<feature type="repeat" description="Solcar" evidence="10">
    <location>
        <begin position="47"/>
        <end position="207"/>
    </location>
</feature>
<proteinExistence type="inferred from homology"/>
<evidence type="ECO:0000256" key="6">
    <source>
        <dbReference type="ARBA" id="ARBA00022792"/>
    </source>
</evidence>
<dbReference type="AlphaFoldDB" id="A0AAE0P6D5"/>
<dbReference type="InterPro" id="IPR023395">
    <property type="entry name" value="MCP_dom_sf"/>
</dbReference>
<dbReference type="PANTHER" id="PTHR45760:SF2">
    <property type="entry name" value="FI19922P1-RELATED"/>
    <property type="match status" value="1"/>
</dbReference>
<gene>
    <name evidence="13" type="ORF">B0H63DRAFT_40597</name>
</gene>
<dbReference type="Pfam" id="PF00153">
    <property type="entry name" value="Mito_carr"/>
    <property type="match status" value="3"/>
</dbReference>
<keyword evidence="14" id="KW-1185">Reference proteome</keyword>
<evidence type="ECO:0000313" key="14">
    <source>
        <dbReference type="Proteomes" id="UP001285441"/>
    </source>
</evidence>
<dbReference type="GO" id="GO:0005743">
    <property type="term" value="C:mitochondrial inner membrane"/>
    <property type="evidence" value="ECO:0007669"/>
    <property type="project" value="UniProtKB-SubCell"/>
</dbReference>
<evidence type="ECO:0000256" key="9">
    <source>
        <dbReference type="ARBA" id="ARBA00023136"/>
    </source>
</evidence>
<feature type="compositionally biased region" description="Basic and acidic residues" evidence="12">
    <location>
        <begin position="15"/>
        <end position="27"/>
    </location>
</feature>
<feature type="region of interest" description="Disordered" evidence="12">
    <location>
        <begin position="1"/>
        <end position="35"/>
    </location>
</feature>
<keyword evidence="3 11" id="KW-0813">Transport</keyword>
<dbReference type="SUPFAM" id="SSF103506">
    <property type="entry name" value="Mitochondrial carrier"/>
    <property type="match status" value="1"/>
</dbReference>
<protein>
    <submittedName>
        <fullName evidence="13">Mitochondrial carrier domain-containing protein</fullName>
    </submittedName>
</protein>
<evidence type="ECO:0000256" key="3">
    <source>
        <dbReference type="ARBA" id="ARBA00022448"/>
    </source>
</evidence>
<keyword evidence="9 10" id="KW-0472">Membrane</keyword>
<evidence type="ECO:0000256" key="4">
    <source>
        <dbReference type="ARBA" id="ARBA00022692"/>
    </source>
</evidence>
<dbReference type="InterPro" id="IPR045315">
    <property type="entry name" value="Mtm1-like"/>
</dbReference>
<evidence type="ECO:0000256" key="1">
    <source>
        <dbReference type="ARBA" id="ARBA00004448"/>
    </source>
</evidence>
<keyword evidence="7" id="KW-1133">Transmembrane helix</keyword>